<dbReference type="EMBL" id="JBDXSU010000017">
    <property type="protein sequence ID" value="MFB5192160.1"/>
    <property type="molecule type" value="Genomic_DNA"/>
</dbReference>
<protein>
    <submittedName>
        <fullName evidence="8">MFS transporter</fullName>
    </submittedName>
</protein>
<feature type="transmembrane region" description="Helical" evidence="6">
    <location>
        <begin position="367"/>
        <end position="391"/>
    </location>
</feature>
<name>A0ABV5AJD7_9BACL</name>
<keyword evidence="2" id="KW-0813">Transport</keyword>
<evidence type="ECO:0000313" key="9">
    <source>
        <dbReference type="Proteomes" id="UP001579974"/>
    </source>
</evidence>
<keyword evidence="9" id="KW-1185">Reference proteome</keyword>
<feature type="transmembrane region" description="Helical" evidence="6">
    <location>
        <begin position="411"/>
        <end position="433"/>
    </location>
</feature>
<organism evidence="8 9">
    <name type="scientific">Alicyclobacillus fastidiosus</name>
    <dbReference type="NCBI Taxonomy" id="392011"/>
    <lineage>
        <taxon>Bacteria</taxon>
        <taxon>Bacillati</taxon>
        <taxon>Bacillota</taxon>
        <taxon>Bacilli</taxon>
        <taxon>Bacillales</taxon>
        <taxon>Alicyclobacillaceae</taxon>
        <taxon>Alicyclobacillus</taxon>
    </lineage>
</organism>
<feature type="transmembrane region" description="Helical" evidence="6">
    <location>
        <begin position="301"/>
        <end position="322"/>
    </location>
</feature>
<feature type="transmembrane region" description="Helical" evidence="6">
    <location>
        <begin position="117"/>
        <end position="142"/>
    </location>
</feature>
<comment type="subcellular location">
    <subcellularLocation>
        <location evidence="1">Cell membrane</location>
        <topology evidence="1">Multi-pass membrane protein</topology>
    </subcellularLocation>
</comment>
<evidence type="ECO:0000256" key="5">
    <source>
        <dbReference type="ARBA" id="ARBA00023136"/>
    </source>
</evidence>
<proteinExistence type="predicted"/>
<dbReference type="PANTHER" id="PTHR11328:SF24">
    <property type="entry name" value="MAJOR FACILITATOR SUPERFAMILY (MFS) PROFILE DOMAIN-CONTAINING PROTEIN"/>
    <property type="match status" value="1"/>
</dbReference>
<reference evidence="8 9" key="1">
    <citation type="journal article" date="2024" name="Int. J. Mol. Sci.">
        <title>Exploration of Alicyclobacillus spp. Genome in Search of Antibiotic Resistance.</title>
        <authorList>
            <person name="Bucka-Kolendo J."/>
            <person name="Kiousi D.E."/>
            <person name="Dekowska A."/>
            <person name="Mikolajczuk-Szczyrba A."/>
            <person name="Karadedos D.M."/>
            <person name="Michael P."/>
            <person name="Galanis A."/>
            <person name="Sokolowska B."/>
        </authorList>
    </citation>
    <scope>NUCLEOTIDE SEQUENCE [LARGE SCALE GENOMIC DNA]</scope>
    <source>
        <strain evidence="8 9">KKP 3000</strain>
    </source>
</reference>
<dbReference type="Gene3D" id="1.20.1250.20">
    <property type="entry name" value="MFS general substrate transporter like domains"/>
    <property type="match status" value="2"/>
</dbReference>
<comment type="caution">
    <text evidence="8">The sequence shown here is derived from an EMBL/GenBank/DDBJ whole genome shotgun (WGS) entry which is preliminary data.</text>
</comment>
<dbReference type="InterPro" id="IPR020846">
    <property type="entry name" value="MFS_dom"/>
</dbReference>
<evidence type="ECO:0000256" key="1">
    <source>
        <dbReference type="ARBA" id="ARBA00004651"/>
    </source>
</evidence>
<dbReference type="PROSITE" id="PS50850">
    <property type="entry name" value="MFS"/>
    <property type="match status" value="1"/>
</dbReference>
<dbReference type="InterPro" id="IPR001927">
    <property type="entry name" value="Na/Gal_symport"/>
</dbReference>
<feature type="transmembrane region" description="Helical" evidence="6">
    <location>
        <begin position="90"/>
        <end position="111"/>
    </location>
</feature>
<dbReference type="PANTHER" id="PTHR11328">
    <property type="entry name" value="MAJOR FACILITATOR SUPERFAMILY DOMAIN-CONTAINING PROTEIN"/>
    <property type="match status" value="1"/>
</dbReference>
<evidence type="ECO:0000256" key="6">
    <source>
        <dbReference type="SAM" id="Phobius"/>
    </source>
</evidence>
<keyword evidence="4 6" id="KW-1133">Transmembrane helix</keyword>
<feature type="transmembrane region" description="Helical" evidence="6">
    <location>
        <begin position="48"/>
        <end position="69"/>
    </location>
</feature>
<keyword evidence="5 6" id="KW-0472">Membrane</keyword>
<gene>
    <name evidence="8" type="ORF">KKP3000_000955</name>
</gene>
<feature type="domain" description="Major facilitator superfamily (MFS) profile" evidence="7">
    <location>
        <begin position="1"/>
        <end position="437"/>
    </location>
</feature>
<dbReference type="Pfam" id="PF13347">
    <property type="entry name" value="MFS_2"/>
    <property type="match status" value="1"/>
</dbReference>
<dbReference type="RefSeq" id="WP_275472787.1">
    <property type="nucleotide sequence ID" value="NZ_CP162940.1"/>
</dbReference>
<dbReference type="SUPFAM" id="SSF103473">
    <property type="entry name" value="MFS general substrate transporter"/>
    <property type="match status" value="1"/>
</dbReference>
<keyword evidence="3 6" id="KW-0812">Transmembrane</keyword>
<feature type="transmembrane region" description="Helical" evidence="6">
    <location>
        <begin position="236"/>
        <end position="263"/>
    </location>
</feature>
<dbReference type="CDD" id="cd17332">
    <property type="entry name" value="MFS_MelB_like"/>
    <property type="match status" value="1"/>
</dbReference>
<evidence type="ECO:0000256" key="4">
    <source>
        <dbReference type="ARBA" id="ARBA00022989"/>
    </source>
</evidence>
<evidence type="ECO:0000313" key="8">
    <source>
        <dbReference type="EMBL" id="MFB5192160.1"/>
    </source>
</evidence>
<evidence type="ECO:0000256" key="2">
    <source>
        <dbReference type="ARBA" id="ARBA00022448"/>
    </source>
</evidence>
<evidence type="ECO:0000259" key="7">
    <source>
        <dbReference type="PROSITE" id="PS50850"/>
    </source>
</evidence>
<feature type="transmembrane region" description="Helical" evidence="6">
    <location>
        <begin position="163"/>
        <end position="183"/>
    </location>
</feature>
<dbReference type="Proteomes" id="UP001579974">
    <property type="component" value="Unassembled WGS sequence"/>
</dbReference>
<feature type="transmembrane region" description="Helical" evidence="6">
    <location>
        <begin position="328"/>
        <end position="347"/>
    </location>
</feature>
<accession>A0ABV5AJD7</accession>
<feature type="transmembrane region" description="Helical" evidence="6">
    <location>
        <begin position="275"/>
        <end position="294"/>
    </location>
</feature>
<dbReference type="NCBIfam" id="TIGR00792">
    <property type="entry name" value="gph"/>
    <property type="match status" value="1"/>
</dbReference>
<feature type="transmembrane region" description="Helical" evidence="6">
    <location>
        <begin position="189"/>
        <end position="210"/>
    </location>
</feature>
<dbReference type="InterPro" id="IPR039672">
    <property type="entry name" value="MFS_2"/>
</dbReference>
<dbReference type="InterPro" id="IPR036259">
    <property type="entry name" value="MFS_trans_sf"/>
</dbReference>
<sequence>MKTFGMNKPSIEGVPFHRRISYSLTDTAGNLLYCVISSYLLYFYTDVFGLSITVAGALLFATRFVDAVDSPVWGILIDHTKTKYGQSRPYFLWMCIPFALFMVLTFTTPHVSYVEKIIYAAVTYVLAGICYTGISTPITSILPNLTPNSKERVVLNSFRMVGGNVGFFVATTFTLPLVSLFGGGNEQKGFSLTLLLFAIIAVIMFLIAFLDMREVSSVRVKTIPIRESFVAMKRNWPWVLIVAANLCYWIGLNIRSATVIYYFQYNLDSKSWVPLINGLTSIQLVSMILIPFLVRKLRKNSVMILGFILAALGQLIICVAHGQMPVIIAGWIVGALGSGFACSMPFAMLSDAVDYGEWKNGVRASGFLTAIGSAFCLKAGSGIGGLLPAWVMGFYGYRAGHVQTASALYGIQFSFIWLPMIVFLLGILPMTIYKKFERNEQMIRGELVRGGHHTLLSAKEM</sequence>
<evidence type="ECO:0000256" key="3">
    <source>
        <dbReference type="ARBA" id="ARBA00022692"/>
    </source>
</evidence>